<proteinExistence type="inferred from homology"/>
<keyword evidence="5 9" id="KW-0812">Transmembrane</keyword>
<evidence type="ECO:0000256" key="2">
    <source>
        <dbReference type="ARBA" id="ARBA00022475"/>
    </source>
</evidence>
<gene>
    <name evidence="9" type="primary">ftsQ</name>
    <name evidence="12" type="ORF">MOP44_16225</name>
</gene>
<dbReference type="Pfam" id="PF08478">
    <property type="entry name" value="POTRA_1"/>
    <property type="match status" value="1"/>
</dbReference>
<dbReference type="InterPro" id="IPR034746">
    <property type="entry name" value="POTRA"/>
</dbReference>
<feature type="domain" description="POTRA" evidence="11">
    <location>
        <begin position="112"/>
        <end position="183"/>
    </location>
</feature>
<evidence type="ECO:0000256" key="5">
    <source>
        <dbReference type="ARBA" id="ARBA00022692"/>
    </source>
</evidence>
<evidence type="ECO:0000256" key="7">
    <source>
        <dbReference type="ARBA" id="ARBA00023136"/>
    </source>
</evidence>
<dbReference type="InterPro" id="IPR026579">
    <property type="entry name" value="FtsQ"/>
</dbReference>
<dbReference type="InterPro" id="IPR013685">
    <property type="entry name" value="POTRA_FtsQ_type"/>
</dbReference>
<comment type="subcellular location">
    <subcellularLocation>
        <location evidence="9">Cell membrane</location>
        <topology evidence="9">Single-pass type II membrane protein</topology>
    </subcellularLocation>
    <subcellularLocation>
        <location evidence="1">Membrane</location>
    </subcellularLocation>
    <text evidence="9">Localizes to the division septum.</text>
</comment>
<evidence type="ECO:0000259" key="11">
    <source>
        <dbReference type="PROSITE" id="PS51779"/>
    </source>
</evidence>
<keyword evidence="8 9" id="KW-0131">Cell cycle</keyword>
<evidence type="ECO:0000256" key="8">
    <source>
        <dbReference type="ARBA" id="ARBA00023306"/>
    </source>
</evidence>
<dbReference type="Proteomes" id="UP001059380">
    <property type="component" value="Chromosome"/>
</dbReference>
<dbReference type="GO" id="GO:0032153">
    <property type="term" value="C:cell division site"/>
    <property type="evidence" value="ECO:0007669"/>
    <property type="project" value="UniProtKB-UniRule"/>
</dbReference>
<reference evidence="12" key="1">
    <citation type="submission" date="2021-04" db="EMBL/GenBank/DDBJ databases">
        <title>Phylogenetic analysis of Acidobacteriaceae.</title>
        <authorList>
            <person name="Qiu L."/>
            <person name="Zhang Q."/>
        </authorList>
    </citation>
    <scope>NUCLEOTIDE SEQUENCE</scope>
    <source>
        <strain evidence="12">DSM 25168</strain>
    </source>
</reference>
<protein>
    <recommendedName>
        <fullName evidence="9">Cell division protein FtsQ</fullName>
    </recommendedName>
</protein>
<feature type="region of interest" description="Disordered" evidence="10">
    <location>
        <begin position="1"/>
        <end position="69"/>
    </location>
</feature>
<evidence type="ECO:0000256" key="10">
    <source>
        <dbReference type="SAM" id="MobiDB-lite"/>
    </source>
</evidence>
<dbReference type="InterPro" id="IPR005548">
    <property type="entry name" value="Cell_div_FtsQ/DivIB_C"/>
</dbReference>
<sequence>MAQRSPKIGNLSWEDQTSEESRFRRVQEVSPRAGRNPSGRNLPGMPVEMADPDDDEELPRRKRQFEKPSGPWYKPVSKLGRVLLASGAVLVVGALVTGVIMIKNALERDGRFRIAGTENIQAAGMSQVSRADILPIFGADIGKNIFFIHLSERRKELEQIPWIKSATVMRILPDRIRVSVVERTPIAFVREGQQVELVDADGVLLTMSPEGMTQHHYSFPVVTGIDPRDAAAARKTRMAVYQRLIADLDSTGQNISRQISEIDLTDPEDARVTMQDDPTLLHFGDEQFLERYQRYKAHIAEWRREYPDLTALDLRYDSQVVLKRSPGAGASPTTVSAADGKPVAASQGTTATASAKPSARHVEAPAQTQAAAKSEHKVQPHHAKPAPKTAAQREKEKRQAAHKAALLHHQHAMNATAVTRQGQ</sequence>
<comment type="function">
    <text evidence="9">Essential cell division protein.</text>
</comment>
<dbReference type="AlphaFoldDB" id="A0A9J7BLM0"/>
<evidence type="ECO:0000256" key="6">
    <source>
        <dbReference type="ARBA" id="ARBA00022989"/>
    </source>
</evidence>
<feature type="transmembrane region" description="Helical" evidence="9">
    <location>
        <begin position="82"/>
        <end position="102"/>
    </location>
</feature>
<dbReference type="KEGG" id="orp:MOP44_16225"/>
<dbReference type="GO" id="GO:0043093">
    <property type="term" value="P:FtsZ-dependent cytokinesis"/>
    <property type="evidence" value="ECO:0007669"/>
    <property type="project" value="UniProtKB-UniRule"/>
</dbReference>
<keyword evidence="2 9" id="KW-1003">Cell membrane</keyword>
<evidence type="ECO:0000313" key="12">
    <source>
        <dbReference type="EMBL" id="UWZ82117.1"/>
    </source>
</evidence>
<evidence type="ECO:0000313" key="13">
    <source>
        <dbReference type="Proteomes" id="UP001059380"/>
    </source>
</evidence>
<feature type="compositionally biased region" description="Low complexity" evidence="10">
    <location>
        <begin position="344"/>
        <end position="355"/>
    </location>
</feature>
<evidence type="ECO:0000256" key="3">
    <source>
        <dbReference type="ARBA" id="ARBA00022519"/>
    </source>
</evidence>
<dbReference type="HAMAP" id="MF_00911">
    <property type="entry name" value="FtsQ_subfam"/>
    <property type="match status" value="1"/>
</dbReference>
<name>A0A9J7BLM0_9BACT</name>
<dbReference type="Gene3D" id="3.10.20.310">
    <property type="entry name" value="membrane protein fhac"/>
    <property type="match status" value="1"/>
</dbReference>
<comment type="similarity">
    <text evidence="9">Belongs to the FtsQ/DivIB family. FtsQ subfamily.</text>
</comment>
<keyword evidence="7 9" id="KW-0472">Membrane</keyword>
<dbReference type="GO" id="GO:0005886">
    <property type="term" value="C:plasma membrane"/>
    <property type="evidence" value="ECO:0007669"/>
    <property type="project" value="UniProtKB-SubCell"/>
</dbReference>
<dbReference type="InterPro" id="IPR045335">
    <property type="entry name" value="FtsQ_C_sf"/>
</dbReference>
<keyword evidence="13" id="KW-1185">Reference proteome</keyword>
<dbReference type="GO" id="GO:0090529">
    <property type="term" value="P:cell septum assembly"/>
    <property type="evidence" value="ECO:0007669"/>
    <property type="project" value="InterPro"/>
</dbReference>
<organism evidence="12 13">
    <name type="scientific">Occallatibacter riparius</name>
    <dbReference type="NCBI Taxonomy" id="1002689"/>
    <lineage>
        <taxon>Bacteria</taxon>
        <taxon>Pseudomonadati</taxon>
        <taxon>Acidobacteriota</taxon>
        <taxon>Terriglobia</taxon>
        <taxon>Terriglobales</taxon>
        <taxon>Acidobacteriaceae</taxon>
        <taxon>Occallatibacter</taxon>
    </lineage>
</organism>
<dbReference type="RefSeq" id="WP_260791214.1">
    <property type="nucleotide sequence ID" value="NZ_CP093313.1"/>
</dbReference>
<feature type="region of interest" description="Disordered" evidence="10">
    <location>
        <begin position="326"/>
        <end position="404"/>
    </location>
</feature>
<keyword evidence="3" id="KW-0997">Cell inner membrane</keyword>
<dbReference type="PANTHER" id="PTHR35851">
    <property type="entry name" value="CELL DIVISION PROTEIN FTSQ"/>
    <property type="match status" value="1"/>
</dbReference>
<dbReference type="Gene3D" id="3.40.50.11690">
    <property type="entry name" value="Cell division protein FtsQ/DivIB"/>
    <property type="match status" value="1"/>
</dbReference>
<evidence type="ECO:0000256" key="9">
    <source>
        <dbReference type="HAMAP-Rule" id="MF_00911"/>
    </source>
</evidence>
<accession>A0A9J7BLM0</accession>
<keyword evidence="6 9" id="KW-1133">Transmembrane helix</keyword>
<dbReference type="PANTHER" id="PTHR35851:SF1">
    <property type="entry name" value="CELL DIVISION PROTEIN FTSQ"/>
    <property type="match status" value="1"/>
</dbReference>
<keyword evidence="4 9" id="KW-0132">Cell division</keyword>
<evidence type="ECO:0000256" key="1">
    <source>
        <dbReference type="ARBA" id="ARBA00004370"/>
    </source>
</evidence>
<evidence type="ECO:0000256" key="4">
    <source>
        <dbReference type="ARBA" id="ARBA00022618"/>
    </source>
</evidence>
<dbReference type="PROSITE" id="PS51779">
    <property type="entry name" value="POTRA"/>
    <property type="match status" value="1"/>
</dbReference>
<dbReference type="EMBL" id="CP093313">
    <property type="protein sequence ID" value="UWZ82117.1"/>
    <property type="molecule type" value="Genomic_DNA"/>
</dbReference>
<dbReference type="Pfam" id="PF03799">
    <property type="entry name" value="FtsQ_DivIB_C"/>
    <property type="match status" value="1"/>
</dbReference>